<gene>
    <name evidence="4" type="ORF">A2853_03440</name>
</gene>
<dbReference type="Gene3D" id="1.10.8.730">
    <property type="match status" value="1"/>
</dbReference>
<dbReference type="SUPFAM" id="SSF52540">
    <property type="entry name" value="P-loop containing nucleoside triphosphate hydrolases"/>
    <property type="match status" value="1"/>
</dbReference>
<feature type="compositionally biased region" description="Polar residues" evidence="2">
    <location>
        <begin position="659"/>
        <end position="672"/>
    </location>
</feature>
<sequence>MSLTDLLPFRKKKVLEAQVLPVLPEEIYQTGVLSLQDVIAPHALRVSSREIDLGEKIARTFFVISYPRFLTTGWFAPIINMDKVIDISIFVHPMDTNEMLRKFQKKVAEVQSQISTREEKGMVRDPMLDTAYSDLEKLRDSLQQAQERIFEVGLYLTIYGNTREEIDKVESEVRSVLESRLVYIRPALFQQEQGFRSVLPLATDELDVHTKLNSAPLSSIFPFISFDLTSDRGILYGINRHNSSLILFDRFSLENYNSVTFAKSGAGKSYMTKLEILRSLMFGTEVIVIDPEREYEYLAETVGGRYFNISLSSENHINPFDLPIPREDENPSDVLRNNIITLVGLFRIMLGGLTPEEDAVIDKAITETYALKDITADANFAAVEPPLLSDFELVLSGMEGSESLVARLSKYTKGTWSGFMNRPTNVDMNKRLVVFSVRDMEDDLKPVAMYIITHHIWNTVRKELRKRLLVIDEAWWMMRSEDTASFLFGIAKRGRKYYLGISTITQDVSDFLNSPYGIPMITNSSIQILLRQSPTSVDLVQQTFKLTDEEKYLLLESDVGEGIFFAGLKHVAIKVIASYTEDQIITSDPSQILAIKKAKQDLENSSLPAETSAYAEASAGRSVQAGQLPGDTPAGIRQPDRPAPEPLKTTPEGAAIRATQLTSVSQQTPEKV</sequence>
<dbReference type="PANTHER" id="PTHR30121:SF6">
    <property type="entry name" value="SLR6007 PROTEIN"/>
    <property type="match status" value="1"/>
</dbReference>
<dbReference type="Pfam" id="PF19044">
    <property type="entry name" value="P-loop_TraG"/>
    <property type="match status" value="1"/>
</dbReference>
<evidence type="ECO:0000256" key="1">
    <source>
        <dbReference type="SAM" id="Coils"/>
    </source>
</evidence>
<evidence type="ECO:0000313" key="5">
    <source>
        <dbReference type="Proteomes" id="UP000177958"/>
    </source>
</evidence>
<feature type="region of interest" description="Disordered" evidence="2">
    <location>
        <begin position="605"/>
        <end position="672"/>
    </location>
</feature>
<feature type="coiled-coil region" evidence="1">
    <location>
        <begin position="100"/>
        <end position="148"/>
    </location>
</feature>
<feature type="domain" description="TraG P-loop" evidence="3">
    <location>
        <begin position="253"/>
        <end position="556"/>
    </location>
</feature>
<dbReference type="NCBIfam" id="NF045971">
    <property type="entry name" value="conju_CD1110"/>
    <property type="match status" value="1"/>
</dbReference>
<dbReference type="InterPro" id="IPR043964">
    <property type="entry name" value="P-loop_TraG"/>
</dbReference>
<dbReference type="InterPro" id="IPR051162">
    <property type="entry name" value="T4SS_component"/>
</dbReference>
<reference evidence="4 5" key="1">
    <citation type="journal article" date="2016" name="Nat. Commun.">
        <title>Thousands of microbial genomes shed light on interconnected biogeochemical processes in an aquifer system.</title>
        <authorList>
            <person name="Anantharaman K."/>
            <person name="Brown C.T."/>
            <person name="Hug L.A."/>
            <person name="Sharon I."/>
            <person name="Castelle C.J."/>
            <person name="Probst A.J."/>
            <person name="Thomas B.C."/>
            <person name="Singh A."/>
            <person name="Wilkins M.J."/>
            <person name="Karaoz U."/>
            <person name="Brodie E.L."/>
            <person name="Williams K.H."/>
            <person name="Hubbard S.S."/>
            <person name="Banfield J.F."/>
        </authorList>
    </citation>
    <scope>NUCLEOTIDE SEQUENCE [LARGE SCALE GENOMIC DNA]</scope>
</reference>
<accession>A0A1F6DA97</accession>
<dbReference type="PANTHER" id="PTHR30121">
    <property type="entry name" value="UNCHARACTERIZED PROTEIN YJGR-RELATED"/>
    <property type="match status" value="1"/>
</dbReference>
<proteinExistence type="predicted"/>
<dbReference type="Proteomes" id="UP000177958">
    <property type="component" value="Unassembled WGS sequence"/>
</dbReference>
<comment type="caution">
    <text evidence="4">The sequence shown here is derived from an EMBL/GenBank/DDBJ whole genome shotgun (WGS) entry which is preliminary data.</text>
</comment>
<evidence type="ECO:0000256" key="2">
    <source>
        <dbReference type="SAM" id="MobiDB-lite"/>
    </source>
</evidence>
<keyword evidence="1" id="KW-0175">Coiled coil</keyword>
<dbReference type="Gene3D" id="3.40.50.300">
    <property type="entry name" value="P-loop containing nucleotide triphosphate hydrolases"/>
    <property type="match status" value="1"/>
</dbReference>
<dbReference type="AlphaFoldDB" id="A0A1F6DA97"/>
<organism evidence="4 5">
    <name type="scientific">Candidatus Kaiserbacteria bacterium RIFCSPHIGHO2_01_FULL_55_17</name>
    <dbReference type="NCBI Taxonomy" id="1798484"/>
    <lineage>
        <taxon>Bacteria</taxon>
        <taxon>Candidatus Kaiseribacteriota</taxon>
    </lineage>
</organism>
<evidence type="ECO:0000259" key="3">
    <source>
        <dbReference type="Pfam" id="PF19044"/>
    </source>
</evidence>
<evidence type="ECO:0000313" key="4">
    <source>
        <dbReference type="EMBL" id="OGG57952.1"/>
    </source>
</evidence>
<dbReference type="EMBL" id="MFKX01000008">
    <property type="protein sequence ID" value="OGG57952.1"/>
    <property type="molecule type" value="Genomic_DNA"/>
</dbReference>
<name>A0A1F6DA97_9BACT</name>
<protein>
    <submittedName>
        <fullName evidence="4">Conjugal transfer protein TraC</fullName>
    </submittedName>
</protein>
<dbReference type="InterPro" id="IPR027417">
    <property type="entry name" value="P-loop_NTPase"/>
</dbReference>